<dbReference type="PRINTS" id="PR01217">
    <property type="entry name" value="PRICHEXTENSN"/>
</dbReference>
<feature type="compositionally biased region" description="Basic and acidic residues" evidence="1">
    <location>
        <begin position="233"/>
        <end position="243"/>
    </location>
</feature>
<feature type="compositionally biased region" description="Pro residues" evidence="1">
    <location>
        <begin position="310"/>
        <end position="341"/>
    </location>
</feature>
<keyword evidence="2" id="KW-1133">Transmembrane helix</keyword>
<name>A0AA36M9K2_CYLNA</name>
<evidence type="ECO:0000313" key="3">
    <source>
        <dbReference type="EMBL" id="CAJ0604549.1"/>
    </source>
</evidence>
<accession>A0AA36M9K2</accession>
<feature type="compositionally biased region" description="Basic and acidic residues" evidence="1">
    <location>
        <begin position="468"/>
        <end position="482"/>
    </location>
</feature>
<proteinExistence type="predicted"/>
<organism evidence="3 4">
    <name type="scientific">Cylicocyclus nassatus</name>
    <name type="common">Nematode worm</name>
    <dbReference type="NCBI Taxonomy" id="53992"/>
    <lineage>
        <taxon>Eukaryota</taxon>
        <taxon>Metazoa</taxon>
        <taxon>Ecdysozoa</taxon>
        <taxon>Nematoda</taxon>
        <taxon>Chromadorea</taxon>
        <taxon>Rhabditida</taxon>
        <taxon>Rhabditina</taxon>
        <taxon>Rhabditomorpha</taxon>
        <taxon>Strongyloidea</taxon>
        <taxon>Strongylidae</taxon>
        <taxon>Cylicocyclus</taxon>
    </lineage>
</organism>
<feature type="compositionally biased region" description="Pro residues" evidence="1">
    <location>
        <begin position="254"/>
        <end position="263"/>
    </location>
</feature>
<evidence type="ECO:0000256" key="1">
    <source>
        <dbReference type="SAM" id="MobiDB-lite"/>
    </source>
</evidence>
<protein>
    <submittedName>
        <fullName evidence="3">Uncharacterized protein</fullName>
    </submittedName>
</protein>
<feature type="compositionally biased region" description="Pro residues" evidence="1">
    <location>
        <begin position="416"/>
        <end position="426"/>
    </location>
</feature>
<sequence>MRTTLSRSRDVAYRCGAAIVQAFWTVFYFFYFLFKGLPEWKCETHAKVEKPKVCCADAKSSEHFHDTPASHTHMYTRSPTTYPTYSGYQDRNQSRGVIQRIGDSAHEIARAMKLYARRAGRFLFNAGYQVVRAVYVILLYLWAFLKMFFTTSVPSKALPATPKPYQPPATHTEPSQSFNSVEFKPEELTEAYEKEHLQEKQEVESRPVPDRGRVWDDPKVRYTRPPQDQGSRYAHEPPRERRPPPRTVAEPPWREPVPAPRSMPEPSREQARPEPQRPKEEPTRPEPEPRHIQPQPRHLLEPTQEQPAPGSAPQPPREQPPSEFAPPPLQERPAPRPAPQPPKEEPPMEYAPSPPQERPASRPVPQPQEQAPPRYAPEPLQEQASQRFAPEQPREQPPPRYAPEPPREQPSTRYVPQPPQEPPTPTPDGRQTPVAIPRMYTAPPPPERPTYGLDPAASIAAQKFTDTSLDKEKNGREFRDAGDPWDNESSSTMRGGGGGGGINDRVTTPTLKKEKPGIGKLPAEVMAELHDVPGTQRMRQEREASIQREMTQSCHPDMAAWKTIDNDTRYDRSATATPFRASSVGPTMRRLEQVVSRLEDTNDNEAQYVFRAKPDYVLGTPVFTPLEEVEQMRDSINRATPVAQNPYLNYSRPAYDSRPVTPAMSIHSGRYTPFGQESSYATYPYRSEEDGVRRRARTVGPVGRDSMPRVTHSFYTNAPVASHTARRTPLPFDRGANFAYDREGVTQGNVSKHVRRWPPASNATGAEVSKDEWVREVARERDDGLITTMARRVMEKKTEDNWKWHDDRGRVLDEQKQKHWKVSIFDYV</sequence>
<feature type="region of interest" description="Disordered" evidence="1">
    <location>
        <begin position="160"/>
        <end position="180"/>
    </location>
</feature>
<keyword evidence="2" id="KW-0472">Membrane</keyword>
<dbReference type="Proteomes" id="UP001176961">
    <property type="component" value="Unassembled WGS sequence"/>
</dbReference>
<feature type="region of interest" description="Disordered" evidence="1">
    <location>
        <begin position="194"/>
        <end position="516"/>
    </location>
</feature>
<comment type="caution">
    <text evidence="3">The sequence shown here is derived from an EMBL/GenBank/DDBJ whole genome shotgun (WGS) entry which is preliminary data.</text>
</comment>
<feature type="compositionally biased region" description="Pro residues" evidence="1">
    <location>
        <begin position="395"/>
        <end position="404"/>
    </location>
</feature>
<feature type="compositionally biased region" description="Basic and acidic residues" evidence="1">
    <location>
        <begin position="194"/>
        <end position="220"/>
    </location>
</feature>
<keyword evidence="2" id="KW-0812">Transmembrane</keyword>
<dbReference type="AlphaFoldDB" id="A0AA36M9K2"/>
<dbReference type="EMBL" id="CATQJL010000305">
    <property type="protein sequence ID" value="CAJ0604549.1"/>
    <property type="molecule type" value="Genomic_DNA"/>
</dbReference>
<feature type="transmembrane region" description="Helical" evidence="2">
    <location>
        <begin position="12"/>
        <end position="34"/>
    </location>
</feature>
<evidence type="ECO:0000313" key="4">
    <source>
        <dbReference type="Proteomes" id="UP001176961"/>
    </source>
</evidence>
<reference evidence="3" key="1">
    <citation type="submission" date="2023-07" db="EMBL/GenBank/DDBJ databases">
        <authorList>
            <consortium name="CYATHOMIX"/>
        </authorList>
    </citation>
    <scope>NUCLEOTIDE SEQUENCE</scope>
    <source>
        <strain evidence="3">N/A</strain>
    </source>
</reference>
<feature type="compositionally biased region" description="Basic and acidic residues" evidence="1">
    <location>
        <begin position="266"/>
        <end position="291"/>
    </location>
</feature>
<feature type="transmembrane region" description="Helical" evidence="2">
    <location>
        <begin position="122"/>
        <end position="145"/>
    </location>
</feature>
<keyword evidence="4" id="KW-1185">Reference proteome</keyword>
<evidence type="ECO:0000256" key="2">
    <source>
        <dbReference type="SAM" id="Phobius"/>
    </source>
</evidence>
<gene>
    <name evidence="3" type="ORF">CYNAS_LOCUS16532</name>
</gene>
<feature type="compositionally biased region" description="Pro residues" evidence="1">
    <location>
        <begin position="352"/>
        <end position="366"/>
    </location>
</feature>